<reference evidence="3" key="1">
    <citation type="submission" date="2023-03" db="EMBL/GenBank/DDBJ databases">
        <title>Massive genome expansion in bonnet fungi (Mycena s.s.) driven by repeated elements and novel gene families across ecological guilds.</title>
        <authorList>
            <consortium name="Lawrence Berkeley National Laboratory"/>
            <person name="Harder C.B."/>
            <person name="Miyauchi S."/>
            <person name="Viragh M."/>
            <person name="Kuo A."/>
            <person name="Thoen E."/>
            <person name="Andreopoulos B."/>
            <person name="Lu D."/>
            <person name="Skrede I."/>
            <person name="Drula E."/>
            <person name="Henrissat B."/>
            <person name="Morin E."/>
            <person name="Kohler A."/>
            <person name="Barry K."/>
            <person name="LaButti K."/>
            <person name="Morin E."/>
            <person name="Salamov A."/>
            <person name="Lipzen A."/>
            <person name="Mereny Z."/>
            <person name="Hegedus B."/>
            <person name="Baldrian P."/>
            <person name="Stursova M."/>
            <person name="Weitz H."/>
            <person name="Taylor A."/>
            <person name="Grigoriev I.V."/>
            <person name="Nagy L.G."/>
            <person name="Martin F."/>
            <person name="Kauserud H."/>
        </authorList>
    </citation>
    <scope>NUCLEOTIDE SEQUENCE</scope>
    <source>
        <strain evidence="3">9284</strain>
    </source>
</reference>
<dbReference type="Proteomes" id="UP001221142">
    <property type="component" value="Unassembled WGS sequence"/>
</dbReference>
<dbReference type="AlphaFoldDB" id="A0AAD7BMF6"/>
<dbReference type="PANTHER" id="PTHR46572:SF1">
    <property type="entry name" value="RHO1 GUANINE NUCLEOTIDE EXCHANGE FACTOR TUS1"/>
    <property type="match status" value="1"/>
</dbReference>
<evidence type="ECO:0000256" key="1">
    <source>
        <dbReference type="ARBA" id="ARBA00022658"/>
    </source>
</evidence>
<keyword evidence="1" id="KW-0344">Guanine-nucleotide releasing factor</keyword>
<evidence type="ECO:0000313" key="3">
    <source>
        <dbReference type="EMBL" id="KAJ7625568.1"/>
    </source>
</evidence>
<dbReference type="InterPro" id="IPR001180">
    <property type="entry name" value="CNH_dom"/>
</dbReference>
<dbReference type="GO" id="GO:0005085">
    <property type="term" value="F:guanyl-nucleotide exchange factor activity"/>
    <property type="evidence" value="ECO:0007669"/>
    <property type="project" value="UniProtKB-KW"/>
</dbReference>
<feature type="domain" description="CNH" evidence="2">
    <location>
        <begin position="320"/>
        <end position="381"/>
    </location>
</feature>
<accession>A0AAD7BMF6</accession>
<dbReference type="PANTHER" id="PTHR46572">
    <property type="entry name" value="RHO1 GDP-GTP EXCHANGE PROTEIN 1-RELATED"/>
    <property type="match status" value="1"/>
</dbReference>
<sequence>MLFYSILSSTKSKWRHVRGRSLLSPKPAAASPLPKNITDQISTELYERILDCLGPDTHMFSCSLVCRSWTPRSNFLLLGSVDCRPVPLIYGAEKIIWVPIYDPGPENDHGLIYATANGIYSGATRLWARPDITQFEILVDANLLDPWFGRCVPPEDISDCATHLRLGGVFMTIPYTAYSVLRAGACQISDVNHIYENMAFFTVAPQTAFDAYGCRFALAQNSSNSCVLKILNIDIVENQQTSSVEVAQDILLPEPAHGAQFLRQTIAVALKREKLRRGLEVVDKWTTSNPRRTPGCPTCEYFAQESQGDPSIPCVRRIFEVGFYMDTRGNMIRKELVMHWDYACVAFAVYQPYILAFSETHIGVWDIETAKIVQRVQGQYRLLNVPLSGERVLVGHGNDLMEIVFRDTLLD</sequence>
<comment type="caution">
    <text evidence="3">The sequence shown here is derived from an EMBL/GenBank/DDBJ whole genome shotgun (WGS) entry which is preliminary data.</text>
</comment>
<keyword evidence="4" id="KW-1185">Reference proteome</keyword>
<gene>
    <name evidence="3" type="ORF">FB45DRAFT_1060245</name>
</gene>
<dbReference type="EMBL" id="JARKIF010000012">
    <property type="protein sequence ID" value="KAJ7625568.1"/>
    <property type="molecule type" value="Genomic_DNA"/>
</dbReference>
<protein>
    <recommendedName>
        <fullName evidence="2">CNH domain-containing protein</fullName>
    </recommendedName>
</protein>
<proteinExistence type="predicted"/>
<evidence type="ECO:0000259" key="2">
    <source>
        <dbReference type="Pfam" id="PF00780"/>
    </source>
</evidence>
<organism evidence="3 4">
    <name type="scientific">Roridomyces roridus</name>
    <dbReference type="NCBI Taxonomy" id="1738132"/>
    <lineage>
        <taxon>Eukaryota</taxon>
        <taxon>Fungi</taxon>
        <taxon>Dikarya</taxon>
        <taxon>Basidiomycota</taxon>
        <taxon>Agaricomycotina</taxon>
        <taxon>Agaricomycetes</taxon>
        <taxon>Agaricomycetidae</taxon>
        <taxon>Agaricales</taxon>
        <taxon>Marasmiineae</taxon>
        <taxon>Mycenaceae</taxon>
        <taxon>Roridomyces</taxon>
    </lineage>
</organism>
<dbReference type="InterPro" id="IPR052233">
    <property type="entry name" value="Rho-type_GEFs"/>
</dbReference>
<dbReference type="Pfam" id="PF00780">
    <property type="entry name" value="CNH"/>
    <property type="match status" value="1"/>
</dbReference>
<name>A0AAD7BMF6_9AGAR</name>
<evidence type="ECO:0000313" key="4">
    <source>
        <dbReference type="Proteomes" id="UP001221142"/>
    </source>
</evidence>